<dbReference type="Proteomes" id="UP000007264">
    <property type="component" value="Unassembled WGS sequence"/>
</dbReference>
<comment type="catalytic activity">
    <reaction evidence="10">
        <text>D-fructose + ATP = D-fructose 6-phosphate + ADP + H(+)</text>
        <dbReference type="Rhea" id="RHEA:16125"/>
        <dbReference type="ChEBI" id="CHEBI:15378"/>
        <dbReference type="ChEBI" id="CHEBI:30616"/>
        <dbReference type="ChEBI" id="CHEBI:37721"/>
        <dbReference type="ChEBI" id="CHEBI:61527"/>
        <dbReference type="ChEBI" id="CHEBI:456216"/>
        <dbReference type="EC" id="2.7.1.1"/>
    </reaction>
    <physiologicalReaction direction="left-to-right" evidence="10">
        <dbReference type="Rhea" id="RHEA:16126"/>
    </physiologicalReaction>
</comment>
<dbReference type="eggNOG" id="KOG1369">
    <property type="taxonomic scope" value="Eukaryota"/>
</dbReference>
<evidence type="ECO:0000256" key="11">
    <source>
        <dbReference type="RuleBase" id="RU362007"/>
    </source>
</evidence>
<name>I0Z840_COCSC</name>
<keyword evidence="5 11" id="KW-0547">Nucleotide-binding</keyword>
<dbReference type="PANTHER" id="PTHR19443:SF16">
    <property type="entry name" value="HEXOKINASE TYPE 1-RELATED"/>
    <property type="match status" value="1"/>
</dbReference>
<dbReference type="GO" id="GO:0008865">
    <property type="term" value="F:fructokinase activity"/>
    <property type="evidence" value="ECO:0007669"/>
    <property type="project" value="TreeGrafter"/>
</dbReference>
<dbReference type="EMBL" id="AGSI01000002">
    <property type="protein sequence ID" value="EIE26809.1"/>
    <property type="molecule type" value="Genomic_DNA"/>
</dbReference>
<dbReference type="UniPathway" id="UPA00109">
    <property type="reaction ID" value="UER00180"/>
</dbReference>
<evidence type="ECO:0000256" key="3">
    <source>
        <dbReference type="ARBA" id="ARBA00009225"/>
    </source>
</evidence>
<dbReference type="Gene3D" id="3.40.367.20">
    <property type="match status" value="1"/>
</dbReference>
<dbReference type="Pfam" id="PF03727">
    <property type="entry name" value="Hexokinase_2"/>
    <property type="match status" value="1"/>
</dbReference>
<dbReference type="OrthoDB" id="419537at2759"/>
<dbReference type="GO" id="GO:0006006">
    <property type="term" value="P:glucose metabolic process"/>
    <property type="evidence" value="ECO:0007669"/>
    <property type="project" value="TreeGrafter"/>
</dbReference>
<evidence type="ECO:0000313" key="14">
    <source>
        <dbReference type="EMBL" id="EIE26809.1"/>
    </source>
</evidence>
<feature type="domain" description="Hexokinase C-terminal" evidence="13">
    <location>
        <begin position="163"/>
        <end position="405"/>
    </location>
</feature>
<evidence type="ECO:0000256" key="10">
    <source>
        <dbReference type="ARBA" id="ARBA00047905"/>
    </source>
</evidence>
<dbReference type="UniPathway" id="UPA00242"/>
<dbReference type="InterPro" id="IPR043129">
    <property type="entry name" value="ATPase_NBD"/>
</dbReference>
<dbReference type="GO" id="GO:0001678">
    <property type="term" value="P:intracellular glucose homeostasis"/>
    <property type="evidence" value="ECO:0007669"/>
    <property type="project" value="InterPro"/>
</dbReference>
<evidence type="ECO:0000256" key="4">
    <source>
        <dbReference type="ARBA" id="ARBA00022679"/>
    </source>
</evidence>
<evidence type="ECO:0000256" key="2">
    <source>
        <dbReference type="ARBA" id="ARBA00005028"/>
    </source>
</evidence>
<dbReference type="STRING" id="574566.I0Z840"/>
<dbReference type="Pfam" id="PF00349">
    <property type="entry name" value="Hexokinase_1"/>
    <property type="match status" value="1"/>
</dbReference>
<dbReference type="PRINTS" id="PR00475">
    <property type="entry name" value="HEXOKINASE"/>
</dbReference>
<dbReference type="GO" id="GO:0005524">
    <property type="term" value="F:ATP binding"/>
    <property type="evidence" value="ECO:0007669"/>
    <property type="project" value="UniProtKB-UniRule"/>
</dbReference>
<keyword evidence="4 11" id="KW-0808">Transferase</keyword>
<comment type="caution">
    <text evidence="14">The sequence shown here is derived from an EMBL/GenBank/DDBJ whole genome shotgun (WGS) entry which is preliminary data.</text>
</comment>
<evidence type="ECO:0000256" key="6">
    <source>
        <dbReference type="ARBA" id="ARBA00022777"/>
    </source>
</evidence>
<dbReference type="SUPFAM" id="SSF53067">
    <property type="entry name" value="Actin-like ATPase domain"/>
    <property type="match status" value="2"/>
</dbReference>
<reference evidence="14 15" key="1">
    <citation type="journal article" date="2012" name="Genome Biol.">
        <title>The genome of the polar eukaryotic microalga coccomyxa subellipsoidea reveals traits of cold adaptation.</title>
        <authorList>
            <person name="Blanc G."/>
            <person name="Agarkova I."/>
            <person name="Grimwood J."/>
            <person name="Kuo A."/>
            <person name="Brueggeman A."/>
            <person name="Dunigan D."/>
            <person name="Gurnon J."/>
            <person name="Ladunga I."/>
            <person name="Lindquist E."/>
            <person name="Lucas S."/>
            <person name="Pangilinan J."/>
            <person name="Proschold T."/>
            <person name="Salamov A."/>
            <person name="Schmutz J."/>
            <person name="Weeks D."/>
            <person name="Yamada T."/>
            <person name="Claverie J.M."/>
            <person name="Grigoriev I."/>
            <person name="Van Etten J."/>
            <person name="Lomsadze A."/>
            <person name="Borodovsky M."/>
        </authorList>
    </citation>
    <scope>NUCLEOTIDE SEQUENCE [LARGE SCALE GENOMIC DNA]</scope>
    <source>
        <strain evidence="14 15">C-169</strain>
    </source>
</reference>
<protein>
    <recommendedName>
        <fullName evidence="11">Phosphotransferase</fullName>
        <ecNumber evidence="11">2.7.1.-</ecNumber>
    </recommendedName>
</protein>
<dbReference type="GeneID" id="17044819"/>
<dbReference type="GO" id="GO:0006096">
    <property type="term" value="P:glycolytic process"/>
    <property type="evidence" value="ECO:0007669"/>
    <property type="project" value="UniProtKB-UniPathway"/>
</dbReference>
<dbReference type="InterPro" id="IPR022672">
    <property type="entry name" value="Hexokinase_N"/>
</dbReference>
<gene>
    <name evidence="14" type="ORF">COCSUDRAFT_35244</name>
</gene>
<keyword evidence="15" id="KW-1185">Reference proteome</keyword>
<dbReference type="RefSeq" id="XP_005651353.1">
    <property type="nucleotide sequence ID" value="XM_005651296.1"/>
</dbReference>
<comment type="pathway">
    <text evidence="1">Carbohydrate degradation; glycolysis; D-glyceraldehyde 3-phosphate and glycerone phosphate from D-glucose: step 1/4.</text>
</comment>
<dbReference type="GO" id="GO:0005829">
    <property type="term" value="C:cytosol"/>
    <property type="evidence" value="ECO:0007669"/>
    <property type="project" value="TreeGrafter"/>
</dbReference>
<evidence type="ECO:0000256" key="9">
    <source>
        <dbReference type="ARBA" id="ARBA00044613"/>
    </source>
</evidence>
<organism evidence="14 15">
    <name type="scientific">Coccomyxa subellipsoidea (strain C-169)</name>
    <name type="common">Green microalga</name>
    <dbReference type="NCBI Taxonomy" id="574566"/>
    <lineage>
        <taxon>Eukaryota</taxon>
        <taxon>Viridiplantae</taxon>
        <taxon>Chlorophyta</taxon>
        <taxon>core chlorophytes</taxon>
        <taxon>Trebouxiophyceae</taxon>
        <taxon>Trebouxiophyceae incertae sedis</taxon>
        <taxon>Coccomyxaceae</taxon>
        <taxon>Coccomyxa</taxon>
        <taxon>Coccomyxa subellipsoidea</taxon>
    </lineage>
</organism>
<evidence type="ECO:0000256" key="8">
    <source>
        <dbReference type="ARBA" id="ARBA00023152"/>
    </source>
</evidence>
<accession>I0Z840</accession>
<dbReference type="GO" id="GO:0005739">
    <property type="term" value="C:mitochondrion"/>
    <property type="evidence" value="ECO:0007669"/>
    <property type="project" value="TreeGrafter"/>
</dbReference>
<dbReference type="KEGG" id="csl:COCSUDRAFT_35244"/>
<keyword evidence="6 11" id="KW-0418">Kinase</keyword>
<dbReference type="Gene3D" id="3.30.420.40">
    <property type="match status" value="1"/>
</dbReference>
<dbReference type="PROSITE" id="PS51748">
    <property type="entry name" value="HEXOKINASE_2"/>
    <property type="match status" value="1"/>
</dbReference>
<dbReference type="GO" id="GO:0005536">
    <property type="term" value="F:D-glucose binding"/>
    <property type="evidence" value="ECO:0007669"/>
    <property type="project" value="InterPro"/>
</dbReference>
<evidence type="ECO:0000259" key="12">
    <source>
        <dbReference type="Pfam" id="PF00349"/>
    </source>
</evidence>
<evidence type="ECO:0000256" key="7">
    <source>
        <dbReference type="ARBA" id="ARBA00022840"/>
    </source>
</evidence>
<dbReference type="GO" id="GO:0004340">
    <property type="term" value="F:glucokinase activity"/>
    <property type="evidence" value="ECO:0007669"/>
    <property type="project" value="TreeGrafter"/>
</dbReference>
<dbReference type="InterPro" id="IPR022673">
    <property type="entry name" value="Hexokinase_C"/>
</dbReference>
<dbReference type="EC" id="2.7.1.-" evidence="11"/>
<sequence>MMPSMMDVLPNGEETGDFFAVDIGGTNFRVILVSLSEKRGEVARFEMEEFAIPEEYFSCHADRLFDLLADSLVTFAKRYGFSGNRTAPVGFCFSFPVDQTAVDAGTMIKLTKKFDNEGFVGSDPVQMLQRAILRFKAPFKVVALLNDSVGTLAGACYEDPNAKVGVILGTGTNACYVEQVANIATLAKGSTKRQTMVVNTEWGNFTAASLPITEVDREMDETTPNAGEYHFEKMVSGMYMGEVARRIILRLAEEAQLFGPSVPDELRVEWALSTPAMSKIVEDGSWTLSRTAQILAETLHLPPSRCTYSACSTVKAVCLMVSRRSAALVAACLAGLLCHIGRDGSNGAMQETTVAIDGGLFEHFDAYREFLSEYMEQMLGPEVAAKVQLKRIRDASSMGSAYLAAAVTASSE</sequence>
<dbReference type="PANTHER" id="PTHR19443">
    <property type="entry name" value="HEXOKINASE"/>
    <property type="match status" value="1"/>
</dbReference>
<comment type="catalytic activity">
    <reaction evidence="9">
        <text>a D-hexose + ATP = a D-hexose 6-phosphate + ADP + H(+)</text>
        <dbReference type="Rhea" id="RHEA:22740"/>
        <dbReference type="ChEBI" id="CHEBI:4194"/>
        <dbReference type="ChEBI" id="CHEBI:15378"/>
        <dbReference type="ChEBI" id="CHEBI:30616"/>
        <dbReference type="ChEBI" id="CHEBI:229467"/>
        <dbReference type="ChEBI" id="CHEBI:456216"/>
        <dbReference type="EC" id="2.7.1.1"/>
    </reaction>
    <physiologicalReaction direction="left-to-right" evidence="9">
        <dbReference type="Rhea" id="RHEA:22741"/>
    </physiologicalReaction>
</comment>
<proteinExistence type="inferred from homology"/>
<feature type="domain" description="Hexokinase N-terminal" evidence="12">
    <location>
        <begin position="1"/>
        <end position="157"/>
    </location>
</feature>
<comment type="similarity">
    <text evidence="3 11">Belongs to the hexokinase family.</text>
</comment>
<dbReference type="AlphaFoldDB" id="I0Z840"/>
<keyword evidence="7 11" id="KW-0067">ATP-binding</keyword>
<comment type="pathway">
    <text evidence="2">Carbohydrate metabolism; hexose metabolism.</text>
</comment>
<evidence type="ECO:0000259" key="13">
    <source>
        <dbReference type="Pfam" id="PF03727"/>
    </source>
</evidence>
<dbReference type="InterPro" id="IPR001312">
    <property type="entry name" value="Hexokinase"/>
</dbReference>
<keyword evidence="8 11" id="KW-0324">Glycolysis</keyword>
<evidence type="ECO:0000256" key="5">
    <source>
        <dbReference type="ARBA" id="ARBA00022741"/>
    </source>
</evidence>
<evidence type="ECO:0000256" key="1">
    <source>
        <dbReference type="ARBA" id="ARBA00004888"/>
    </source>
</evidence>
<evidence type="ECO:0000313" key="15">
    <source>
        <dbReference type="Proteomes" id="UP000007264"/>
    </source>
</evidence>